<name>A0A6J5MF04_9CAUD</name>
<evidence type="ECO:0000313" key="2">
    <source>
        <dbReference type="EMBL" id="CAB4189238.1"/>
    </source>
</evidence>
<organism evidence="1">
    <name type="scientific">uncultured Caudovirales phage</name>
    <dbReference type="NCBI Taxonomy" id="2100421"/>
    <lineage>
        <taxon>Viruses</taxon>
        <taxon>Duplodnaviria</taxon>
        <taxon>Heunggongvirae</taxon>
        <taxon>Uroviricota</taxon>
        <taxon>Caudoviricetes</taxon>
        <taxon>Peduoviridae</taxon>
        <taxon>Maltschvirus</taxon>
        <taxon>Maltschvirus maltsch</taxon>
    </lineage>
</organism>
<gene>
    <name evidence="2" type="ORF">UFOVP1189_24</name>
    <name evidence="1" type="ORF">UFOVP464_9</name>
</gene>
<dbReference type="EMBL" id="LR797138">
    <property type="protein sequence ID" value="CAB4189238.1"/>
    <property type="molecule type" value="Genomic_DNA"/>
</dbReference>
<protein>
    <submittedName>
        <fullName evidence="1">Major capsid protein Gp5</fullName>
    </submittedName>
</protein>
<proteinExistence type="predicted"/>
<evidence type="ECO:0000313" key="1">
    <source>
        <dbReference type="EMBL" id="CAB4143913.1"/>
    </source>
</evidence>
<sequence>MALASFKGSIWSAAIQASLDNTLVAGALVNTSYAGEIGRNKSVVVNKIGALSAVAYDGTTPLSAAALTSTSQSIVVDQAQAVAFKLDDADAAQISAPVLAEATAKAGRTLAQTIDAYLINEMWTDAGADLGEKTISSTYSAYDLLSDLAVELDGANTPADGRFVIVSPAFAALLSRDARLNRATVAGDDVARTGNVGEAAGFRVYKTNQASAGAVLAGHSVSTAFINQVTVTEAVRAADFFADVVRTMALYGAKVIEPGALAKATWIVD</sequence>
<accession>A0A6J5MF04</accession>
<reference evidence="1" key="1">
    <citation type="submission" date="2020-04" db="EMBL/GenBank/DDBJ databases">
        <authorList>
            <person name="Chiriac C."/>
            <person name="Salcher M."/>
            <person name="Ghai R."/>
            <person name="Kavagutti S V."/>
        </authorList>
    </citation>
    <scope>NUCLEOTIDE SEQUENCE</scope>
</reference>
<dbReference type="EMBL" id="LR796430">
    <property type="protein sequence ID" value="CAB4143913.1"/>
    <property type="molecule type" value="Genomic_DNA"/>
</dbReference>